<proteinExistence type="predicted"/>
<evidence type="ECO:0000313" key="11">
    <source>
        <dbReference type="Proteomes" id="UP001054252"/>
    </source>
</evidence>
<evidence type="ECO:0000256" key="5">
    <source>
        <dbReference type="ARBA" id="ARBA00023043"/>
    </source>
</evidence>
<evidence type="ECO:0000256" key="6">
    <source>
        <dbReference type="ARBA" id="ARBA00023136"/>
    </source>
</evidence>
<feature type="region of interest" description="Disordered" evidence="7">
    <location>
        <begin position="61"/>
        <end position="82"/>
    </location>
</feature>
<evidence type="ECO:0000256" key="8">
    <source>
        <dbReference type="SAM" id="Phobius"/>
    </source>
</evidence>
<evidence type="ECO:0000256" key="1">
    <source>
        <dbReference type="ARBA" id="ARBA00004141"/>
    </source>
</evidence>
<accession>A0AAV5IKX9</accession>
<keyword evidence="6 8" id="KW-0472">Membrane</keyword>
<evidence type="ECO:0000256" key="7">
    <source>
        <dbReference type="SAM" id="MobiDB-lite"/>
    </source>
</evidence>
<dbReference type="PANTHER" id="PTHR24186">
    <property type="entry name" value="PROTEIN PHOSPHATASE 1 REGULATORY SUBUNIT"/>
    <property type="match status" value="1"/>
</dbReference>
<evidence type="ECO:0000256" key="3">
    <source>
        <dbReference type="ARBA" id="ARBA00022737"/>
    </source>
</evidence>
<feature type="transmembrane region" description="Helical" evidence="8">
    <location>
        <begin position="165"/>
        <end position="186"/>
    </location>
</feature>
<feature type="domain" description="PGG" evidence="9">
    <location>
        <begin position="37"/>
        <end position="153"/>
    </location>
</feature>
<feature type="transmembrane region" description="Helical" evidence="8">
    <location>
        <begin position="100"/>
        <end position="120"/>
    </location>
</feature>
<evidence type="ECO:0000256" key="4">
    <source>
        <dbReference type="ARBA" id="ARBA00022989"/>
    </source>
</evidence>
<keyword evidence="11" id="KW-1185">Reference proteome</keyword>
<evidence type="ECO:0000259" key="9">
    <source>
        <dbReference type="Pfam" id="PF13962"/>
    </source>
</evidence>
<dbReference type="Pfam" id="PF13962">
    <property type="entry name" value="PGG"/>
    <property type="match status" value="1"/>
</dbReference>
<dbReference type="AlphaFoldDB" id="A0AAV5IKX9"/>
<organism evidence="10 11">
    <name type="scientific">Rubroshorea leprosula</name>
    <dbReference type="NCBI Taxonomy" id="152421"/>
    <lineage>
        <taxon>Eukaryota</taxon>
        <taxon>Viridiplantae</taxon>
        <taxon>Streptophyta</taxon>
        <taxon>Embryophyta</taxon>
        <taxon>Tracheophyta</taxon>
        <taxon>Spermatophyta</taxon>
        <taxon>Magnoliopsida</taxon>
        <taxon>eudicotyledons</taxon>
        <taxon>Gunneridae</taxon>
        <taxon>Pentapetalae</taxon>
        <taxon>rosids</taxon>
        <taxon>malvids</taxon>
        <taxon>Malvales</taxon>
        <taxon>Dipterocarpaceae</taxon>
        <taxon>Rubroshorea</taxon>
    </lineage>
</organism>
<keyword evidence="5" id="KW-0040">ANK repeat</keyword>
<dbReference type="GO" id="GO:0005886">
    <property type="term" value="C:plasma membrane"/>
    <property type="evidence" value="ECO:0007669"/>
    <property type="project" value="TreeGrafter"/>
</dbReference>
<comment type="subcellular location">
    <subcellularLocation>
        <location evidence="1">Membrane</location>
        <topology evidence="1">Multi-pass membrane protein</topology>
    </subcellularLocation>
</comment>
<dbReference type="EMBL" id="BPVZ01000016">
    <property type="protein sequence ID" value="GKV00985.1"/>
    <property type="molecule type" value="Genomic_DNA"/>
</dbReference>
<gene>
    <name evidence="10" type="ORF">SLEP1_g13588</name>
</gene>
<keyword evidence="4 8" id="KW-1133">Transmembrane helix</keyword>
<keyword evidence="2 8" id="KW-0812">Transmembrane</keyword>
<name>A0AAV5IKX9_9ROSI</name>
<dbReference type="PANTHER" id="PTHR24186:SF37">
    <property type="entry name" value="PGG DOMAIN-CONTAINING PROTEIN"/>
    <property type="match status" value="1"/>
</dbReference>
<comment type="caution">
    <text evidence="10">The sequence shown here is derived from an EMBL/GenBank/DDBJ whole genome shotgun (WGS) entry which is preliminary data.</text>
</comment>
<feature type="transmembrane region" description="Helical" evidence="8">
    <location>
        <begin position="132"/>
        <end position="153"/>
    </location>
</feature>
<dbReference type="Proteomes" id="UP001054252">
    <property type="component" value="Unassembled WGS sequence"/>
</dbReference>
<protein>
    <recommendedName>
        <fullName evidence="9">PGG domain-containing protein</fullName>
    </recommendedName>
</protein>
<sequence length="201" mass="21365">MATTAATGPKSKGWVPPGGAENQNVDAKNQKVDDEYHRNALLVIATLIAAVTFQAGVNPPGGVWQEGGEGPEGNNRTAIDPRKGANAEAGKAIYASQPPAFYVFLISNTIGLCTSILVIISLIDRRKKFRFYYFFIVIATVAMLVTYASAISAVTPSDDSVRFRYVLTAGALPFVVGGLICLFDIYKKTKKGGDGNVTGTV</sequence>
<keyword evidence="3" id="KW-0677">Repeat</keyword>
<dbReference type="InterPro" id="IPR026961">
    <property type="entry name" value="PGG_dom"/>
</dbReference>
<reference evidence="10 11" key="1">
    <citation type="journal article" date="2021" name="Commun. Biol.">
        <title>The genome of Shorea leprosula (Dipterocarpaceae) highlights the ecological relevance of drought in aseasonal tropical rainforests.</title>
        <authorList>
            <person name="Ng K.K.S."/>
            <person name="Kobayashi M.J."/>
            <person name="Fawcett J.A."/>
            <person name="Hatakeyama M."/>
            <person name="Paape T."/>
            <person name="Ng C.H."/>
            <person name="Ang C.C."/>
            <person name="Tnah L.H."/>
            <person name="Lee C.T."/>
            <person name="Nishiyama T."/>
            <person name="Sese J."/>
            <person name="O'Brien M.J."/>
            <person name="Copetti D."/>
            <person name="Mohd Noor M.I."/>
            <person name="Ong R.C."/>
            <person name="Putra M."/>
            <person name="Sireger I.Z."/>
            <person name="Indrioko S."/>
            <person name="Kosugi Y."/>
            <person name="Izuno A."/>
            <person name="Isagi Y."/>
            <person name="Lee S.L."/>
            <person name="Shimizu K.K."/>
        </authorList>
    </citation>
    <scope>NUCLEOTIDE SEQUENCE [LARGE SCALE GENOMIC DNA]</scope>
    <source>
        <strain evidence="10">214</strain>
    </source>
</reference>
<feature type="transmembrane region" description="Helical" evidence="8">
    <location>
        <begin position="40"/>
        <end position="57"/>
    </location>
</feature>
<feature type="region of interest" description="Disordered" evidence="7">
    <location>
        <begin position="1"/>
        <end position="25"/>
    </location>
</feature>
<evidence type="ECO:0000313" key="10">
    <source>
        <dbReference type="EMBL" id="GKV00985.1"/>
    </source>
</evidence>
<evidence type="ECO:0000256" key="2">
    <source>
        <dbReference type="ARBA" id="ARBA00022692"/>
    </source>
</evidence>